<dbReference type="PRINTS" id="PR00455">
    <property type="entry name" value="HTHTETR"/>
</dbReference>
<keyword evidence="2 4" id="KW-0238">DNA-binding</keyword>
<accession>A0A5A5T8C6</accession>
<proteinExistence type="predicted"/>
<dbReference type="InterPro" id="IPR011075">
    <property type="entry name" value="TetR_C"/>
</dbReference>
<evidence type="ECO:0000256" key="4">
    <source>
        <dbReference type="PROSITE-ProRule" id="PRU00335"/>
    </source>
</evidence>
<evidence type="ECO:0000256" key="1">
    <source>
        <dbReference type="ARBA" id="ARBA00023015"/>
    </source>
</evidence>
<dbReference type="Pfam" id="PF00440">
    <property type="entry name" value="TetR_N"/>
    <property type="match status" value="1"/>
</dbReference>
<evidence type="ECO:0000313" key="7">
    <source>
        <dbReference type="Proteomes" id="UP000322530"/>
    </source>
</evidence>
<feature type="DNA-binding region" description="H-T-H motif" evidence="4">
    <location>
        <begin position="42"/>
        <end position="61"/>
    </location>
</feature>
<protein>
    <submittedName>
        <fullName evidence="6">TetR family transcriptional regulator</fullName>
    </submittedName>
</protein>
<evidence type="ECO:0000256" key="2">
    <source>
        <dbReference type="ARBA" id="ARBA00023125"/>
    </source>
</evidence>
<dbReference type="InterPro" id="IPR050109">
    <property type="entry name" value="HTH-type_TetR-like_transc_reg"/>
</dbReference>
<dbReference type="GO" id="GO:0000976">
    <property type="term" value="F:transcription cis-regulatory region binding"/>
    <property type="evidence" value="ECO:0007669"/>
    <property type="project" value="TreeGrafter"/>
</dbReference>
<organism evidence="6 7">
    <name type="scientific">Dictyobacter arantiisoli</name>
    <dbReference type="NCBI Taxonomy" id="2014874"/>
    <lineage>
        <taxon>Bacteria</taxon>
        <taxon>Bacillati</taxon>
        <taxon>Chloroflexota</taxon>
        <taxon>Ktedonobacteria</taxon>
        <taxon>Ktedonobacterales</taxon>
        <taxon>Dictyobacteraceae</taxon>
        <taxon>Dictyobacter</taxon>
    </lineage>
</organism>
<comment type="caution">
    <text evidence="6">The sequence shown here is derived from an EMBL/GenBank/DDBJ whole genome shotgun (WGS) entry which is preliminary data.</text>
</comment>
<dbReference type="OrthoDB" id="9796019at2"/>
<dbReference type="Proteomes" id="UP000322530">
    <property type="component" value="Unassembled WGS sequence"/>
</dbReference>
<dbReference type="InterPro" id="IPR009057">
    <property type="entry name" value="Homeodomain-like_sf"/>
</dbReference>
<dbReference type="PANTHER" id="PTHR30055:SF148">
    <property type="entry name" value="TETR-FAMILY TRANSCRIPTIONAL REGULATOR"/>
    <property type="match status" value="1"/>
</dbReference>
<dbReference type="RefSeq" id="WP_149400324.1">
    <property type="nucleotide sequence ID" value="NZ_BIXY01000008.1"/>
</dbReference>
<dbReference type="InterPro" id="IPR036271">
    <property type="entry name" value="Tet_transcr_reg_TetR-rel_C_sf"/>
</dbReference>
<dbReference type="EMBL" id="BIXY01000008">
    <property type="protein sequence ID" value="GCF07293.1"/>
    <property type="molecule type" value="Genomic_DNA"/>
</dbReference>
<dbReference type="Gene3D" id="1.10.357.10">
    <property type="entry name" value="Tetracycline Repressor, domain 2"/>
    <property type="match status" value="1"/>
</dbReference>
<dbReference type="SUPFAM" id="SSF48498">
    <property type="entry name" value="Tetracyclin repressor-like, C-terminal domain"/>
    <property type="match status" value="1"/>
</dbReference>
<dbReference type="InterPro" id="IPR001647">
    <property type="entry name" value="HTH_TetR"/>
</dbReference>
<keyword evidence="3" id="KW-0804">Transcription</keyword>
<dbReference type="PROSITE" id="PS50977">
    <property type="entry name" value="HTH_TETR_2"/>
    <property type="match status" value="1"/>
</dbReference>
<keyword evidence="1" id="KW-0805">Transcription regulation</keyword>
<dbReference type="Pfam" id="PF16859">
    <property type="entry name" value="TetR_C_11"/>
    <property type="match status" value="1"/>
</dbReference>
<dbReference type="AlphaFoldDB" id="A0A5A5T8C6"/>
<feature type="domain" description="HTH tetR-type" evidence="5">
    <location>
        <begin position="19"/>
        <end position="79"/>
    </location>
</feature>
<dbReference type="GO" id="GO:0003700">
    <property type="term" value="F:DNA-binding transcription factor activity"/>
    <property type="evidence" value="ECO:0007669"/>
    <property type="project" value="TreeGrafter"/>
</dbReference>
<evidence type="ECO:0000313" key="6">
    <source>
        <dbReference type="EMBL" id="GCF07293.1"/>
    </source>
</evidence>
<evidence type="ECO:0000259" key="5">
    <source>
        <dbReference type="PROSITE" id="PS50977"/>
    </source>
</evidence>
<dbReference type="Gene3D" id="1.10.10.60">
    <property type="entry name" value="Homeodomain-like"/>
    <property type="match status" value="1"/>
</dbReference>
<evidence type="ECO:0000256" key="3">
    <source>
        <dbReference type="ARBA" id="ARBA00023163"/>
    </source>
</evidence>
<dbReference type="PANTHER" id="PTHR30055">
    <property type="entry name" value="HTH-TYPE TRANSCRIPTIONAL REGULATOR RUTR"/>
    <property type="match status" value="1"/>
</dbReference>
<gene>
    <name evidence="6" type="ORF">KDI_08570</name>
</gene>
<name>A0A5A5T8C6_9CHLR</name>
<dbReference type="SUPFAM" id="SSF46689">
    <property type="entry name" value="Homeodomain-like"/>
    <property type="match status" value="1"/>
</dbReference>
<keyword evidence="7" id="KW-1185">Reference proteome</keyword>
<reference evidence="6 7" key="1">
    <citation type="submission" date="2019-01" db="EMBL/GenBank/DDBJ databases">
        <title>Draft genome sequence of Dictyobacter sp. Uno17.</title>
        <authorList>
            <person name="Wang C.M."/>
            <person name="Zheng Y."/>
            <person name="Sakai Y."/>
            <person name="Abe K."/>
            <person name="Yokota A."/>
            <person name="Yabe S."/>
        </authorList>
    </citation>
    <scope>NUCLEOTIDE SEQUENCE [LARGE SCALE GENOMIC DNA]</scope>
    <source>
        <strain evidence="6 7">Uno17</strain>
    </source>
</reference>
<sequence length="203" mass="22810">MAEQEKNQESFARGRRRSSQSHQAILQAAREVLEQVGYQAMTIEAIAARAGVGKKTIYRWWPSKAAVALESLTSHTEVYVPFPDTGSLERDLTLYFELSFPGLQGKSGTVLSGLAAEAQLDPVFAHEFQRTFIVPRKQELVALLQRGLQRGELAPDTNLEVLADLIYGAKWYRFLLHPAPLDDVFAREIVKLILRLRSEASRT</sequence>